<dbReference type="PROSITE" id="PS01156">
    <property type="entry name" value="TONB_DEPENDENT_REC_2"/>
    <property type="match status" value="1"/>
</dbReference>
<dbReference type="PANTHER" id="PTHR32552">
    <property type="entry name" value="FERRICHROME IRON RECEPTOR-RELATED"/>
    <property type="match status" value="1"/>
</dbReference>
<evidence type="ECO:0000313" key="16">
    <source>
        <dbReference type="Proteomes" id="UP000066624"/>
    </source>
</evidence>
<evidence type="ECO:0000256" key="7">
    <source>
        <dbReference type="ARBA" id="ARBA00023004"/>
    </source>
</evidence>
<keyword evidence="10 12" id="KW-0472">Membrane</keyword>
<dbReference type="InterPro" id="IPR000531">
    <property type="entry name" value="Beta-barrel_TonB"/>
</dbReference>
<sequence length="708" mass="78846">MKLKLLLACLACSPSSVVLAQTPASDESPLDLGDPIVVTAEFRGTELLDLSGSATVIDAETIEQREAAHIEQILNLAPNVNFSSGASRGRFFQIRGIGARSQFVEPSNASVGLVVDGIDLTGLGGAATTLDIAQVEILRGPQGTLFGANALAGMINMVSASPTEVFSGEMRLRLAERDTREFEGAISGPLGESLGYRMAYSNVRSNGYQDNAFLGIDDNGAIDEQTLRGRLRWQASDSLSIDFGALLLDVDNRYDGFSLDNTRTTLSDELGHDRQETVAGSARLIWQARPALSVEALLSHADADLEYGYDEDWSFDGFCDVFDCVFDAYSSFDNYLRDNRNTTVDLRMLSGEPGAQSWVLGAYYRDQSQSLRRIYTYLENDFLSDFDTENRALYGQYDLPLSESLLLKAGLRYEQRDADYTDSDGAAFDPDEDFWGGRLALEYRSEDGHLFYALASRGYKAGGVNSDSTVPDAQREYATETLWNYELGIKTRLRDGRLDLRTALFFQDRDDIQTQQSLVLPIDGELCPCRFIEYISNATAGQSYGLETEFNWWISPSVQAYGSLGLLDSRFDDFQSFSHVEADPETGQAFDLDGRDLPHAPNYMFSLGAVFRWADHWYLRAEVEGKDAFYFSSRHEERSNAYELFNLRLGYQLGLWEVALWARNLGDETVRVRGFGSFGNDPRKGYAVEPYYQFGEPRTVGLSASYAF</sequence>
<name>A0A0K0XU87_9GAMM</name>
<keyword evidence="11 12" id="KW-0998">Cell outer membrane</keyword>
<comment type="similarity">
    <text evidence="12 14">Belongs to the TonB-dependent receptor family.</text>
</comment>
<evidence type="ECO:0000256" key="8">
    <source>
        <dbReference type="ARBA" id="ARBA00023065"/>
    </source>
</evidence>
<evidence type="ECO:0000256" key="12">
    <source>
        <dbReference type="PROSITE-ProRule" id="PRU01360"/>
    </source>
</evidence>
<keyword evidence="4" id="KW-0410">Iron transport</keyword>
<keyword evidence="3 12" id="KW-1134">Transmembrane beta strand</keyword>
<organism evidence="15 16">
    <name type="scientific">Wenzhouxiangella marina</name>
    <dbReference type="NCBI Taxonomy" id="1579979"/>
    <lineage>
        <taxon>Bacteria</taxon>
        <taxon>Pseudomonadati</taxon>
        <taxon>Pseudomonadota</taxon>
        <taxon>Gammaproteobacteria</taxon>
        <taxon>Chromatiales</taxon>
        <taxon>Wenzhouxiangellaceae</taxon>
        <taxon>Wenzhouxiangella</taxon>
    </lineage>
</organism>
<feature type="short sequence motif" description="TonB C-terminal box" evidence="13">
    <location>
        <begin position="691"/>
        <end position="708"/>
    </location>
</feature>
<gene>
    <name evidence="15" type="ORF">WM2015_839</name>
</gene>
<keyword evidence="2 12" id="KW-0813">Transport</keyword>
<dbReference type="SUPFAM" id="SSF56935">
    <property type="entry name" value="Porins"/>
    <property type="match status" value="1"/>
</dbReference>
<dbReference type="RefSeq" id="WP_049724873.1">
    <property type="nucleotide sequence ID" value="NZ_CP012154.1"/>
</dbReference>
<dbReference type="STRING" id="1579979.WM2015_839"/>
<dbReference type="Gene3D" id="2.40.170.20">
    <property type="entry name" value="TonB-dependent receptor, beta-barrel domain"/>
    <property type="match status" value="1"/>
</dbReference>
<dbReference type="Pfam" id="PF00593">
    <property type="entry name" value="TonB_dep_Rec_b-barrel"/>
    <property type="match status" value="1"/>
</dbReference>
<keyword evidence="6" id="KW-0732">Signal</keyword>
<dbReference type="InterPro" id="IPR036942">
    <property type="entry name" value="Beta-barrel_TonB_sf"/>
</dbReference>
<protein>
    <submittedName>
        <fullName evidence="15">TonB-dependent receptor</fullName>
    </submittedName>
</protein>
<evidence type="ECO:0000256" key="4">
    <source>
        <dbReference type="ARBA" id="ARBA00022496"/>
    </source>
</evidence>
<dbReference type="InterPro" id="IPR039426">
    <property type="entry name" value="TonB-dep_rcpt-like"/>
</dbReference>
<dbReference type="PROSITE" id="PS52016">
    <property type="entry name" value="TONB_DEPENDENT_REC_3"/>
    <property type="match status" value="1"/>
</dbReference>
<keyword evidence="5 12" id="KW-0812">Transmembrane</keyword>
<evidence type="ECO:0000256" key="2">
    <source>
        <dbReference type="ARBA" id="ARBA00022448"/>
    </source>
</evidence>
<comment type="subcellular location">
    <subcellularLocation>
        <location evidence="1 12">Cell outer membrane</location>
        <topology evidence="1 12">Multi-pass membrane protein</topology>
    </subcellularLocation>
</comment>
<keyword evidence="15" id="KW-0675">Receptor</keyword>
<dbReference type="Proteomes" id="UP000066624">
    <property type="component" value="Chromosome"/>
</dbReference>
<keyword evidence="9 14" id="KW-0798">TonB box</keyword>
<evidence type="ECO:0000256" key="11">
    <source>
        <dbReference type="ARBA" id="ARBA00023237"/>
    </source>
</evidence>
<evidence type="ECO:0000256" key="13">
    <source>
        <dbReference type="PROSITE-ProRule" id="PRU10144"/>
    </source>
</evidence>
<dbReference type="InterPro" id="IPR010917">
    <property type="entry name" value="TonB_rcpt_CS"/>
</dbReference>
<evidence type="ECO:0000256" key="1">
    <source>
        <dbReference type="ARBA" id="ARBA00004571"/>
    </source>
</evidence>
<keyword evidence="8" id="KW-0406">Ion transport</keyword>
<evidence type="ECO:0000256" key="10">
    <source>
        <dbReference type="ARBA" id="ARBA00023136"/>
    </source>
</evidence>
<dbReference type="KEGG" id="wma:WM2015_839"/>
<dbReference type="PATRIC" id="fig|1579979.3.peg.859"/>
<dbReference type="GO" id="GO:0006826">
    <property type="term" value="P:iron ion transport"/>
    <property type="evidence" value="ECO:0007669"/>
    <property type="project" value="UniProtKB-KW"/>
</dbReference>
<dbReference type="OrthoDB" id="5987490at2"/>
<dbReference type="AlphaFoldDB" id="A0A0K0XU87"/>
<reference evidence="15 16" key="1">
    <citation type="submission" date="2015-07" db="EMBL/GenBank/DDBJ databases">
        <authorList>
            <person name="Noorani M."/>
        </authorList>
    </citation>
    <scope>NUCLEOTIDE SEQUENCE [LARGE SCALE GENOMIC DNA]</scope>
    <source>
        <strain evidence="15 16">KCTC 42284</strain>
    </source>
</reference>
<keyword evidence="16" id="KW-1185">Reference proteome</keyword>
<dbReference type="InterPro" id="IPR012910">
    <property type="entry name" value="Plug_dom"/>
</dbReference>
<dbReference type="PANTHER" id="PTHR32552:SF81">
    <property type="entry name" value="TONB-DEPENDENT OUTER MEMBRANE RECEPTOR"/>
    <property type="match status" value="1"/>
</dbReference>
<dbReference type="EMBL" id="CP012154">
    <property type="protein sequence ID" value="AKS41220.1"/>
    <property type="molecule type" value="Genomic_DNA"/>
</dbReference>
<dbReference type="Pfam" id="PF07715">
    <property type="entry name" value="Plug"/>
    <property type="match status" value="1"/>
</dbReference>
<evidence type="ECO:0000313" key="15">
    <source>
        <dbReference type="EMBL" id="AKS41220.1"/>
    </source>
</evidence>
<keyword evidence="7" id="KW-0408">Iron</keyword>
<accession>A0A0K0XU87</accession>
<evidence type="ECO:0000256" key="3">
    <source>
        <dbReference type="ARBA" id="ARBA00022452"/>
    </source>
</evidence>
<proteinExistence type="inferred from homology"/>
<evidence type="ECO:0000256" key="6">
    <source>
        <dbReference type="ARBA" id="ARBA00022729"/>
    </source>
</evidence>
<evidence type="ECO:0000256" key="5">
    <source>
        <dbReference type="ARBA" id="ARBA00022692"/>
    </source>
</evidence>
<dbReference type="GO" id="GO:0009279">
    <property type="term" value="C:cell outer membrane"/>
    <property type="evidence" value="ECO:0007669"/>
    <property type="project" value="UniProtKB-SubCell"/>
</dbReference>
<evidence type="ECO:0000256" key="9">
    <source>
        <dbReference type="ARBA" id="ARBA00023077"/>
    </source>
</evidence>
<evidence type="ECO:0000256" key="14">
    <source>
        <dbReference type="RuleBase" id="RU003357"/>
    </source>
</evidence>